<evidence type="ECO:0000313" key="3">
    <source>
        <dbReference type="Proteomes" id="UP001596031"/>
    </source>
</evidence>
<comment type="caution">
    <text evidence="2">The sequence shown here is derived from an EMBL/GenBank/DDBJ whole genome shotgun (WGS) entry which is preliminary data.</text>
</comment>
<dbReference type="RefSeq" id="WP_379719865.1">
    <property type="nucleotide sequence ID" value="NZ_JBHSMS010000030.1"/>
</dbReference>
<evidence type="ECO:0000259" key="1">
    <source>
        <dbReference type="Pfam" id="PF01507"/>
    </source>
</evidence>
<dbReference type="Proteomes" id="UP001596031">
    <property type="component" value="Unassembled WGS sequence"/>
</dbReference>
<dbReference type="Gene3D" id="3.40.50.620">
    <property type="entry name" value="HUPs"/>
    <property type="match status" value="1"/>
</dbReference>
<dbReference type="Pfam" id="PF01507">
    <property type="entry name" value="PAPS_reduct"/>
    <property type="match status" value="1"/>
</dbReference>
<sequence length="294" mass="32596">MRSVLPRRRRGAADAAQCALPLSEPPRCAPLVVSYGVGVDSTAMLVAMHRRGIRPDLILFADTGGEKPETYAYLRIINAWLAAVGFPPVTVVRYQPKRAKYKTLEGKCLANQTLPSLAFGKHSCSLVFKVEPQNRYLQRWAPAVEAWAAGIRVRKAIGYDNGDQDCRRRRKADAAVAKKTAQGHVDAERFDYWYPLQEWGIDRVECIRLIASAGLPKPIKSACFFCPASKKSEVIWLRDTHPILFHRALRIERGAQNGKHGLSTVAGLGRSFAWSSLETVDAGSVVDLAECLRP</sequence>
<accession>A0ABW0PHE2</accession>
<keyword evidence="3" id="KW-1185">Reference proteome</keyword>
<reference evidence="3" key="1">
    <citation type="journal article" date="2019" name="Int. J. Syst. Evol. Microbiol.">
        <title>The Global Catalogue of Microorganisms (GCM) 10K type strain sequencing project: providing services to taxonomists for standard genome sequencing and annotation.</title>
        <authorList>
            <consortium name="The Broad Institute Genomics Platform"/>
            <consortium name="The Broad Institute Genome Sequencing Center for Infectious Disease"/>
            <person name="Wu L."/>
            <person name="Ma J."/>
        </authorList>
    </citation>
    <scope>NUCLEOTIDE SEQUENCE [LARGE SCALE GENOMIC DNA]</scope>
    <source>
        <strain evidence="3">CCUG 38813</strain>
    </source>
</reference>
<dbReference type="EMBL" id="JBHSMS010000030">
    <property type="protein sequence ID" value="MFC5511369.1"/>
    <property type="molecule type" value="Genomic_DNA"/>
</dbReference>
<feature type="domain" description="Phosphoadenosine phosphosulphate reductase" evidence="1">
    <location>
        <begin position="31"/>
        <end position="153"/>
    </location>
</feature>
<proteinExistence type="predicted"/>
<dbReference type="InterPro" id="IPR002500">
    <property type="entry name" value="PAPS_reduct_dom"/>
</dbReference>
<evidence type="ECO:0000313" key="2">
    <source>
        <dbReference type="EMBL" id="MFC5511369.1"/>
    </source>
</evidence>
<dbReference type="SUPFAM" id="SSF52402">
    <property type="entry name" value="Adenine nucleotide alpha hydrolases-like"/>
    <property type="match status" value="1"/>
</dbReference>
<gene>
    <name evidence="2" type="ORF">ACFPOU_09560</name>
</gene>
<name>A0ABW0PHE2_9BURK</name>
<dbReference type="InterPro" id="IPR014729">
    <property type="entry name" value="Rossmann-like_a/b/a_fold"/>
</dbReference>
<protein>
    <submittedName>
        <fullName evidence="2">Phosphoadenosine phosphosulfate reductase family protein</fullName>
    </submittedName>
</protein>
<organism evidence="2 3">
    <name type="scientific">Massilia jejuensis</name>
    <dbReference type="NCBI Taxonomy" id="648894"/>
    <lineage>
        <taxon>Bacteria</taxon>
        <taxon>Pseudomonadati</taxon>
        <taxon>Pseudomonadota</taxon>
        <taxon>Betaproteobacteria</taxon>
        <taxon>Burkholderiales</taxon>
        <taxon>Oxalobacteraceae</taxon>
        <taxon>Telluria group</taxon>
        <taxon>Massilia</taxon>
    </lineage>
</organism>